<keyword evidence="3" id="KW-1185">Reference proteome</keyword>
<dbReference type="EMBL" id="CP029480">
    <property type="protein sequence ID" value="AWV97229.1"/>
    <property type="molecule type" value="Genomic_DNA"/>
</dbReference>
<dbReference type="InterPro" id="IPR003787">
    <property type="entry name" value="Sulphur_relay_DsrE/F-like"/>
</dbReference>
<protein>
    <submittedName>
        <fullName evidence="2">Uncharacterized protein</fullName>
    </submittedName>
</protein>
<feature type="chain" id="PRO_5016243474" evidence="1">
    <location>
        <begin position="20"/>
        <end position="135"/>
    </location>
</feature>
<dbReference type="PANTHER" id="PTHR37691:SF1">
    <property type="entry name" value="BLR3518 PROTEIN"/>
    <property type="match status" value="1"/>
</dbReference>
<dbReference type="InterPro" id="IPR027396">
    <property type="entry name" value="DsrEFH-like"/>
</dbReference>
<sequence length="135" mass="14998">MKKVIVLALIFFTSIGVQAQDKHKIVIQLATGNEKEQRSLTRQLNNVLNYWPEAEIEVVVHSGALSFMMKEKSVAKEAILKSMERGVVFAVCQNTMKGNNVTEKEIIPGAIFVPNGVAEIVLKQENGFSYLKAGY</sequence>
<gene>
    <name evidence="2" type="ORF">DJ013_03200</name>
</gene>
<organism evidence="2 3">
    <name type="scientific">Arcticibacterium luteifluviistationis</name>
    <dbReference type="NCBI Taxonomy" id="1784714"/>
    <lineage>
        <taxon>Bacteria</taxon>
        <taxon>Pseudomonadati</taxon>
        <taxon>Bacteroidota</taxon>
        <taxon>Cytophagia</taxon>
        <taxon>Cytophagales</taxon>
        <taxon>Leadbetterellaceae</taxon>
        <taxon>Arcticibacterium</taxon>
    </lineage>
</organism>
<dbReference type="KEGG" id="als:DJ013_03200"/>
<dbReference type="RefSeq" id="WP_111370331.1">
    <property type="nucleotide sequence ID" value="NZ_CP029480.1"/>
</dbReference>
<accession>A0A2Z4G7S8</accession>
<dbReference type="SUPFAM" id="SSF75169">
    <property type="entry name" value="DsrEFH-like"/>
    <property type="match status" value="1"/>
</dbReference>
<feature type="signal peptide" evidence="1">
    <location>
        <begin position="1"/>
        <end position="19"/>
    </location>
</feature>
<proteinExistence type="predicted"/>
<reference evidence="2 3" key="1">
    <citation type="submission" date="2018-05" db="EMBL/GenBank/DDBJ databases">
        <title>Complete genome sequence of Arcticibacterium luteifluviistationis SM1504T, a cytophagaceae bacterium isolated from Arctic surface seawater.</title>
        <authorList>
            <person name="Li Y."/>
            <person name="Qin Q.-L."/>
        </authorList>
    </citation>
    <scope>NUCLEOTIDE SEQUENCE [LARGE SCALE GENOMIC DNA]</scope>
    <source>
        <strain evidence="2 3">SM1504</strain>
    </source>
</reference>
<evidence type="ECO:0000256" key="1">
    <source>
        <dbReference type="SAM" id="SignalP"/>
    </source>
</evidence>
<evidence type="ECO:0000313" key="3">
    <source>
        <dbReference type="Proteomes" id="UP000249873"/>
    </source>
</evidence>
<dbReference type="AlphaFoldDB" id="A0A2Z4G7S8"/>
<evidence type="ECO:0000313" key="2">
    <source>
        <dbReference type="EMBL" id="AWV97229.1"/>
    </source>
</evidence>
<dbReference type="Gene3D" id="3.40.1260.10">
    <property type="entry name" value="DsrEFH-like"/>
    <property type="match status" value="1"/>
</dbReference>
<dbReference type="PANTHER" id="PTHR37691">
    <property type="entry name" value="BLR3518 PROTEIN"/>
    <property type="match status" value="1"/>
</dbReference>
<keyword evidence="1" id="KW-0732">Signal</keyword>
<dbReference type="Proteomes" id="UP000249873">
    <property type="component" value="Chromosome"/>
</dbReference>
<dbReference type="OrthoDB" id="678766at2"/>
<dbReference type="Pfam" id="PF02635">
    <property type="entry name" value="DsrE"/>
    <property type="match status" value="1"/>
</dbReference>
<name>A0A2Z4G7S8_9BACT</name>